<feature type="domain" description="Bacterial Ig" evidence="2">
    <location>
        <begin position="839"/>
        <end position="920"/>
    </location>
</feature>
<feature type="region of interest" description="Disordered" evidence="1">
    <location>
        <begin position="58"/>
        <end position="90"/>
    </location>
</feature>
<gene>
    <name evidence="3" type="ORF">EDC54_1101</name>
</gene>
<feature type="region of interest" description="Disordered" evidence="1">
    <location>
        <begin position="1244"/>
        <end position="1284"/>
    </location>
</feature>
<feature type="domain" description="Bacterial Ig" evidence="2">
    <location>
        <begin position="667"/>
        <end position="747"/>
    </location>
</feature>
<feature type="compositionally biased region" description="Polar residues" evidence="1">
    <location>
        <begin position="938"/>
        <end position="950"/>
    </location>
</feature>
<feature type="domain" description="Bacterial Ig" evidence="2">
    <location>
        <begin position="80"/>
        <end position="160"/>
    </location>
</feature>
<feature type="region of interest" description="Disordered" evidence="1">
    <location>
        <begin position="735"/>
        <end position="766"/>
    </location>
</feature>
<dbReference type="InterPro" id="IPR041498">
    <property type="entry name" value="Big_6"/>
</dbReference>
<dbReference type="RefSeq" id="WP_132457553.1">
    <property type="nucleotide sequence ID" value="NZ_SMBY01000010.1"/>
</dbReference>
<dbReference type="NCBIfam" id="TIGR01965">
    <property type="entry name" value="VCBS_repeat"/>
    <property type="match status" value="3"/>
</dbReference>
<evidence type="ECO:0000313" key="4">
    <source>
        <dbReference type="Proteomes" id="UP000295433"/>
    </source>
</evidence>
<reference evidence="3 4" key="1">
    <citation type="submission" date="2019-03" db="EMBL/GenBank/DDBJ databases">
        <title>Genomic Encyclopedia of Type Strains, Phase IV (KMG-IV): sequencing the most valuable type-strain genomes for metagenomic binning, comparative biology and taxonomic classification.</title>
        <authorList>
            <person name="Goeker M."/>
        </authorList>
    </citation>
    <scope>NUCLEOTIDE SEQUENCE [LARGE SCALE GENOMIC DNA]</scope>
    <source>
        <strain evidence="3 4">DSM 16730</strain>
    </source>
</reference>
<dbReference type="NCBIfam" id="TIGR03661">
    <property type="entry name" value="T1SS_VCA0849"/>
    <property type="match status" value="1"/>
</dbReference>
<dbReference type="InterPro" id="IPR013783">
    <property type="entry name" value="Ig-like_fold"/>
</dbReference>
<feature type="domain" description="Bacterial Ig" evidence="2">
    <location>
        <begin position="415"/>
        <end position="496"/>
    </location>
</feature>
<dbReference type="Proteomes" id="UP000295433">
    <property type="component" value="Unassembled WGS sequence"/>
</dbReference>
<feature type="domain" description="Bacterial Ig" evidence="2">
    <location>
        <begin position="923"/>
        <end position="1004"/>
    </location>
</feature>
<evidence type="ECO:0000313" key="3">
    <source>
        <dbReference type="EMBL" id="TCV04612.1"/>
    </source>
</evidence>
<feature type="domain" description="Bacterial Ig" evidence="2">
    <location>
        <begin position="1179"/>
        <end position="1261"/>
    </location>
</feature>
<feature type="compositionally biased region" description="Polar residues" evidence="1">
    <location>
        <begin position="735"/>
        <end position="753"/>
    </location>
</feature>
<name>A0A4R3VL05_9GAMM</name>
<feature type="domain" description="Bacterial Ig" evidence="2">
    <location>
        <begin position="1264"/>
        <end position="1343"/>
    </location>
</feature>
<dbReference type="InterPro" id="IPR010221">
    <property type="entry name" value="VCBS_dom"/>
</dbReference>
<feature type="compositionally biased region" description="Polar residues" evidence="1">
    <location>
        <begin position="341"/>
        <end position="367"/>
    </location>
</feature>
<dbReference type="InterPro" id="IPR019960">
    <property type="entry name" value="T1SS_VCA0849"/>
</dbReference>
<dbReference type="NCBIfam" id="NF045619">
    <property type="entry name" value="adhes_GNV_Cterm"/>
    <property type="match status" value="1"/>
</dbReference>
<dbReference type="Gene3D" id="2.60.40.10">
    <property type="entry name" value="Immunoglobulins"/>
    <property type="match status" value="16"/>
</dbReference>
<feature type="domain" description="Bacterial Ig" evidence="2">
    <location>
        <begin position="331"/>
        <end position="412"/>
    </location>
</feature>
<evidence type="ECO:0000259" key="2">
    <source>
        <dbReference type="Pfam" id="PF17936"/>
    </source>
</evidence>
<accession>A0A4R3VL05</accession>
<feature type="domain" description="Bacterial Ig" evidence="2">
    <location>
        <begin position="1096"/>
        <end position="1176"/>
    </location>
</feature>
<feature type="region of interest" description="Disordered" evidence="1">
    <location>
        <begin position="231"/>
        <end position="291"/>
    </location>
</feature>
<feature type="compositionally biased region" description="Polar residues" evidence="1">
    <location>
        <begin position="1244"/>
        <end position="1253"/>
    </location>
</feature>
<evidence type="ECO:0000256" key="1">
    <source>
        <dbReference type="SAM" id="MobiDB-lite"/>
    </source>
</evidence>
<feature type="compositionally biased region" description="Low complexity" evidence="1">
    <location>
        <begin position="913"/>
        <end position="931"/>
    </location>
</feature>
<feature type="compositionally biased region" description="Polar residues" evidence="1">
    <location>
        <begin position="58"/>
        <end position="77"/>
    </location>
</feature>
<dbReference type="OrthoDB" id="8481600at2"/>
<feature type="compositionally biased region" description="Polar residues" evidence="1">
    <location>
        <begin position="311"/>
        <end position="320"/>
    </location>
</feature>
<feature type="compositionally biased region" description="Polar residues" evidence="1">
    <location>
        <begin position="257"/>
        <end position="274"/>
    </location>
</feature>
<protein>
    <submittedName>
        <fullName evidence="3">Putative secreted protein (Type I secretion substrate)</fullName>
    </submittedName>
</protein>
<feature type="region of interest" description="Disordered" evidence="1">
    <location>
        <begin position="912"/>
        <end position="961"/>
    </location>
</feature>
<feature type="domain" description="Bacterial Ig" evidence="2">
    <location>
        <begin position="163"/>
        <end position="244"/>
    </location>
</feature>
<organism evidence="3 4">
    <name type="scientific">Samsonia erythrinae</name>
    <dbReference type="NCBI Taxonomy" id="160434"/>
    <lineage>
        <taxon>Bacteria</taxon>
        <taxon>Pseudomonadati</taxon>
        <taxon>Pseudomonadota</taxon>
        <taxon>Gammaproteobacteria</taxon>
        <taxon>Enterobacterales</taxon>
        <taxon>Pectobacteriaceae</taxon>
        <taxon>Samsonia</taxon>
    </lineage>
</organism>
<proteinExistence type="predicted"/>
<dbReference type="NCBIfam" id="NF033510">
    <property type="entry name" value="Ca_tandemer"/>
    <property type="match status" value="16"/>
</dbReference>
<feature type="non-terminal residue" evidence="3">
    <location>
        <position position="1"/>
    </location>
</feature>
<feature type="domain" description="Bacterial Ig" evidence="2">
    <location>
        <begin position="1"/>
        <end position="71"/>
    </location>
</feature>
<feature type="compositionally biased region" description="Low complexity" evidence="1">
    <location>
        <begin position="321"/>
        <end position="339"/>
    </location>
</feature>
<feature type="compositionally biased region" description="Low complexity" evidence="1">
    <location>
        <begin position="237"/>
        <end position="255"/>
    </location>
</feature>
<feature type="domain" description="Bacterial Ig" evidence="2">
    <location>
        <begin position="247"/>
        <end position="328"/>
    </location>
</feature>
<feature type="compositionally biased region" description="Low complexity" evidence="1">
    <location>
        <begin position="1254"/>
        <end position="1271"/>
    </location>
</feature>
<keyword evidence="4" id="KW-1185">Reference proteome</keyword>
<feature type="domain" description="Bacterial Ig" evidence="2">
    <location>
        <begin position="499"/>
        <end position="580"/>
    </location>
</feature>
<comment type="caution">
    <text evidence="3">The sequence shown here is derived from an EMBL/GenBank/DDBJ whole genome shotgun (WGS) entry which is preliminary data.</text>
</comment>
<feature type="domain" description="Bacterial Ig" evidence="2">
    <location>
        <begin position="756"/>
        <end position="836"/>
    </location>
</feature>
<dbReference type="EMBL" id="SMBY01000010">
    <property type="protein sequence ID" value="TCV04612.1"/>
    <property type="molecule type" value="Genomic_DNA"/>
</dbReference>
<feature type="domain" description="Bacterial Ig" evidence="2">
    <location>
        <begin position="583"/>
        <end position="664"/>
    </location>
</feature>
<feature type="domain" description="Bacterial Ig" evidence="2">
    <location>
        <begin position="1007"/>
        <end position="1088"/>
    </location>
</feature>
<dbReference type="Pfam" id="PF17936">
    <property type="entry name" value="Big_6"/>
    <property type="match status" value="16"/>
</dbReference>
<sequence length="2247" mass="219737">EDGTSVSGTAEAGSTVTVTDAAGNELGSVTVGEDGSFSVPLSPALTNGETVTAVVTDTAGNSSEPVTATAPNTSVPDTTAPDAPVASVSEDGQTVSGTAEAGSTVQITLPDGTVLSASADAFGVYSIALPEALTNGESVTATATDAAGNVSEATTVTAPDTTAPAVPTATVSEDGASVSGTAEAGSTVTVTDAAGNELGSVTVGEDGTFSVPLSPTLTNGETVTAVVTDTAGNSSEPVTATAPDTTAPAVPTATVSEDGSSVSGTAEAGSTVTVTDGAGNELGSVTVGEDGTFSVPLSPALTNGESVTATATDAAGNSSEPVTATAPDTTAPAVPTATVSEDGSSVSGTAEAGSTVTITDASGNELGSVTVGEDGTFSVPLSPTLTNGETITAVVTDTAGNSSEPVTATAPDTTAPAVPTATVSEDGASVSGTAEAGSTVTVTDAEGNELGSVTVGEDGTYSVPLSPALTNGESVTATATDAAGNVSEATTVTAPDTTAPAVPTATVSEDGASVSGTAEAGSTVTVTDAAGNELGSVTVGEDGTFSVPLSPALTNGETITAVVTDTAGNSSEPVTATAPDTTAPAVPTATVSEDGAFVSGTAEAGSTVTVTDAEGNELGSVTVGEDGSFSVPLSPALTNGETVTAVVTDTAGNSSEPVTATAPDTTAPAVPTATVSEDGASVSGTAEAGSTVTVTDAEGNELGSVTVGEDGTYSVPLSPALTNGETVTAVVTDTAGNSSEPVTATAPNTSVPDTTAPDAPVASVSEDGQTVSGTAEAGSTVQITLPDGTVLSASADAFGVYSIALPEALTNGESVTATATDAAGNVSEATTVTAPDTTAPAVPTATVSEDGAFVSGTAEAGSTVTVTDAEGNELGSVTVGEDGSFSVPLSPALTNGESVTATATDAAGNVSEATTATAPDTTAPAVPTATVSEDGASVSGTAEAGSTVTVTDGAGNELGSVTVGEDGSFSVPLSPALTNGESVTATATDAAGNLSEAITATAPDTTAPAVPTATVSEDGAFVSGTAEAGSTVTITDGAGNELGSVTVGEDGTFSVPLSPVPAAGDALTVTATDAAGNMSGPATATVPDTSVPDTTAPDAPVASISENGQSVSGTAEAGSTVHITLPDGTVLSASADAFGVYSIALPVALTNGESVTVTATDAAGNMSEATTATAPDTTAPAVPGQLTVSEDGSSVSGWGEAGSTVTITDATGNELGSVTVGEDGSFSVPLSPALTNGESVTATATDAAGNSSGPATATAPDTTAPDAPTATVSEDGGSVSGTAEAGSTVTITLADGTTATAQADSNGSYSYAFPQVQANGETISVSATDIAGNVSASTTVTAPVLSLAANDNDVVLDLSADSATTVESLSDWGFLIVGALGDIVSLLGDDSAQVTFTVDSNATADVVLEASATGSVLSLLNTMGVTVQQYNAQTSAWNTVADSSDPQWASVFTIGRSGVSLNLDNLGEGTYRALAYNTTLLAVGSFTSLTATVTQTAAGVVSGETLYTGNVITDEDPVHGADTVPANAVVTQVVNHAGDVVSVTADDTVIEGEYGTLTIDLDGSYTYTLTETSTAVLGQTDSFAYTLSAGALTTSANLTISLGAEPQAPGNVVAVDDEVAITFDTSVDSIDNGPSSQSGFTVLNLGLGNVLNVGILDDLTDPIIFDIEEGSSRTMTLQASAAGGSVVSGFDLYIYKFNDATQQYDQYRVVDSWLQVLLVGGTSEALTLTLEGGRYLFLMDTAYGLTAFTRYTLNILEDHIYSVETVSTSVSGNVMQDDTAPSGSIISAVNGVAIAADGMTSVTGSYGVLAIDAQGNYTYTLNNGVGADGITAPDSFVYTLTAPDGESDVGSLNITLTPSSLAAIEDSVTLPVTAVQEETSYSDTDVGTTSWSSSLFSSTSGNGSGTLTVADNSALKDATITFNVGSSLNLGGLSISWALLNSEGTQLASGSVASGTLLGGTATASLGDLELAAGDYTLNFTGSIGALSLGTITVSASVTGTSQLLDSFQTDSATAEGNIFDGSGSADNAADQLVSVQTKVSVTDVNGQITTLDPYITSDATASVQGRYGTLTLDSNGDYRYSLSNDVDISTITQKETFDYTLTALSGETASSTLTIDLTPQLDGSIHSDIATSTAYDDTFALGLGADTLIFNLLDSADATGGNGKDTWTDFSLAEGDKVDISQLLEGWDAGTGNLGDWLSVETVNGNTVIAIDRDGQGSAFTSTDLVSLQTTQITLDELMENNAIIA</sequence>
<dbReference type="InterPro" id="IPR055014">
    <property type="entry name" value="BapA_Bap-like_C"/>
</dbReference>
<feature type="region of interest" description="Disordered" evidence="1">
    <location>
        <begin position="311"/>
        <end position="367"/>
    </location>
</feature>